<evidence type="ECO:0000259" key="4">
    <source>
        <dbReference type="Pfam" id="PF19440"/>
    </source>
</evidence>
<feature type="repeat" description="TPR" evidence="3">
    <location>
        <begin position="517"/>
        <end position="550"/>
    </location>
</feature>
<dbReference type="Pfam" id="PF19440">
    <property type="entry name" value="TTC7_N"/>
    <property type="match status" value="1"/>
</dbReference>
<dbReference type="Proteomes" id="UP000192247">
    <property type="component" value="Unassembled WGS sequence"/>
</dbReference>
<dbReference type="PROSITE" id="PS50005">
    <property type="entry name" value="TPR"/>
    <property type="match status" value="2"/>
</dbReference>
<reference evidence="5 6" key="1">
    <citation type="journal article" date="2017" name="Gigascience">
        <title>Draft genome of the honey bee ectoparasitic mite, Tropilaelaps mercedesae, is shaped by the parasitic life history.</title>
        <authorList>
            <person name="Dong X."/>
            <person name="Armstrong S.D."/>
            <person name="Xia D."/>
            <person name="Makepeace B.L."/>
            <person name="Darby A.C."/>
            <person name="Kadowaki T."/>
        </authorList>
    </citation>
    <scope>NUCLEOTIDE SEQUENCE [LARGE SCALE GENOMIC DNA]</scope>
    <source>
        <strain evidence="5">Wuxi-XJTLU</strain>
    </source>
</reference>
<protein>
    <submittedName>
        <fullName evidence="5">Tetratricopeptide repeat protein 7B-like</fullName>
    </submittedName>
</protein>
<dbReference type="InterPro" id="IPR011990">
    <property type="entry name" value="TPR-like_helical_dom_sf"/>
</dbReference>
<dbReference type="InParanoid" id="A0A1V9XW77"/>
<name>A0A1V9XW77_9ACAR</name>
<dbReference type="PANTHER" id="PTHR23083:SF464">
    <property type="entry name" value="TETRATRICOPEPTIDE REPEAT DOMAIN 7, ISOFORM A"/>
    <property type="match status" value="1"/>
</dbReference>
<comment type="caution">
    <text evidence="5">The sequence shown here is derived from an EMBL/GenBank/DDBJ whole genome shotgun (WGS) entry which is preliminary data.</text>
</comment>
<dbReference type="GO" id="GO:0072659">
    <property type="term" value="P:protein localization to plasma membrane"/>
    <property type="evidence" value="ECO:0007669"/>
    <property type="project" value="TreeGrafter"/>
</dbReference>
<feature type="repeat" description="TPR" evidence="3">
    <location>
        <begin position="784"/>
        <end position="817"/>
    </location>
</feature>
<accession>A0A1V9XW77</accession>
<dbReference type="EMBL" id="MNPL01003105">
    <property type="protein sequence ID" value="OQR77746.1"/>
    <property type="molecule type" value="Genomic_DNA"/>
</dbReference>
<dbReference type="InterPro" id="IPR019734">
    <property type="entry name" value="TPR_rpt"/>
</dbReference>
<dbReference type="Gene3D" id="1.25.40.10">
    <property type="entry name" value="Tetratricopeptide repeat domain"/>
    <property type="match status" value="3"/>
</dbReference>
<dbReference type="FunCoup" id="A0A1V9XW77">
    <property type="interactions" value="291"/>
</dbReference>
<dbReference type="SMART" id="SM00028">
    <property type="entry name" value="TPR"/>
    <property type="match status" value="7"/>
</dbReference>
<comment type="function">
    <text evidence="1">Involved in endocytosis.</text>
</comment>
<evidence type="ECO:0000256" key="1">
    <source>
        <dbReference type="ARBA" id="ARBA00002550"/>
    </source>
</evidence>
<keyword evidence="3" id="KW-0802">TPR repeat</keyword>
<comment type="similarity">
    <text evidence="2">Belongs to the YPP1 family.</text>
</comment>
<dbReference type="SUPFAM" id="SSF48452">
    <property type="entry name" value="TPR-like"/>
    <property type="match status" value="3"/>
</dbReference>
<dbReference type="GO" id="GO:0046854">
    <property type="term" value="P:phosphatidylinositol phosphate biosynthetic process"/>
    <property type="evidence" value="ECO:0007669"/>
    <property type="project" value="TreeGrafter"/>
</dbReference>
<dbReference type="AlphaFoldDB" id="A0A1V9XW77"/>
<feature type="domain" description="Tetratricopeptide repeat protein 7 N-terminal" evidence="4">
    <location>
        <begin position="4"/>
        <end position="384"/>
    </location>
</feature>
<dbReference type="PANTHER" id="PTHR23083">
    <property type="entry name" value="TETRATRICOPEPTIDE REPEAT PROTEIN, TPR"/>
    <property type="match status" value="1"/>
</dbReference>
<keyword evidence="6" id="KW-1185">Reference proteome</keyword>
<evidence type="ECO:0000313" key="5">
    <source>
        <dbReference type="EMBL" id="OQR77746.1"/>
    </source>
</evidence>
<dbReference type="InterPro" id="IPR045819">
    <property type="entry name" value="TTC7_N"/>
</dbReference>
<dbReference type="OrthoDB" id="29013at2759"/>
<gene>
    <name evidence="5" type="ORF">BIW11_06872</name>
</gene>
<organism evidence="5 6">
    <name type="scientific">Tropilaelaps mercedesae</name>
    <dbReference type="NCBI Taxonomy" id="418985"/>
    <lineage>
        <taxon>Eukaryota</taxon>
        <taxon>Metazoa</taxon>
        <taxon>Ecdysozoa</taxon>
        <taxon>Arthropoda</taxon>
        <taxon>Chelicerata</taxon>
        <taxon>Arachnida</taxon>
        <taxon>Acari</taxon>
        <taxon>Parasitiformes</taxon>
        <taxon>Mesostigmata</taxon>
        <taxon>Gamasina</taxon>
        <taxon>Dermanyssoidea</taxon>
        <taxon>Laelapidae</taxon>
        <taxon>Tropilaelaps</taxon>
    </lineage>
</organism>
<evidence type="ECO:0000256" key="3">
    <source>
        <dbReference type="PROSITE-ProRule" id="PRU00339"/>
    </source>
</evidence>
<dbReference type="STRING" id="418985.A0A1V9XW77"/>
<sequence length="863" mass="95514">MVTMTSRTASKAKGLDSEIYRCREESNWRKLLETSEQLRQRAGAIGNSAHLANLLIGEAKLEMYLEENPPVENNISKARTSLTEAKRYLSECIKSDAEKSNVATDARFLLAKCCYAQGQYEQALEHLDQGGIERLEERPLGARMLKVLAESFAVRGLCIEQQGKDSLVKKETVIKYYIQAGEMGLKYLQVVEKSQGLQGAIVQLTPGGMPACGGVGGGSTEFRIGILLETALQRAPILMMKAGQIREAVEYYRGVLRAQETTSTQSLRMTLARQLAEVLLRGVSEHEWQQIQPRQQQSERAKGSGKYWRPQTYSGGSLYVPGEHIEEILLLLALSDAIAVRNVVLDRSADVAADRAQSIKNVTAVLDLLSIALARNAQFGLLCENFEKVAKFSCDEYHIWDQFGLCLISAGSHYRGVQMLLESAKLRPNNGFDLLLAAKVTLVNLCDAPESLKLVEEAIAREKMISESDILVVCHSLKALCHEALADAAACIRTKEKQRVMAFKSLVRARQVDPDYPQAEYLLGLHYANMHQIDAAMVCAKRALSLAPDFFPGVQLLIVLLTAQKKHEEALELVQLSLEEYPNNLNLLYLKVYLEDYLEGPQKALHTAGEMLKQWKLLYEGFLKVKQSTQTNGYTPPAIGTSSQLGIVPVGHAHSGRGSVVGSGQWGGGPWHERYGDCDGSVMARLDRSLSETLARLTPCGRRVHVDELTLLQMQMHVWLLTARLYIKMAHFPEAEQSLIEASNLIPLSPHVLLVRGLLHEARGEWLAARDALEGSLAVRPHSVTALQHLGLVYHQQGSHQLAEATLQSAALLEPMSPTTWFHLGRVLQESGTSLEASECLETAVQLELCAPVLEFSKLPRTL</sequence>
<proteinExistence type="inferred from homology"/>
<dbReference type="Pfam" id="PF13432">
    <property type="entry name" value="TPR_16"/>
    <property type="match status" value="1"/>
</dbReference>
<dbReference type="GO" id="GO:0005886">
    <property type="term" value="C:plasma membrane"/>
    <property type="evidence" value="ECO:0007669"/>
    <property type="project" value="TreeGrafter"/>
</dbReference>
<evidence type="ECO:0000313" key="6">
    <source>
        <dbReference type="Proteomes" id="UP000192247"/>
    </source>
</evidence>
<evidence type="ECO:0000256" key="2">
    <source>
        <dbReference type="ARBA" id="ARBA00038251"/>
    </source>
</evidence>
<dbReference type="InterPro" id="IPR051722">
    <property type="entry name" value="Endocytosis_PI4K-reg_protein"/>
</dbReference>